<dbReference type="Proteomes" id="UP001500460">
    <property type="component" value="Unassembled WGS sequence"/>
</dbReference>
<dbReference type="Gene3D" id="2.30.31.20">
    <property type="entry name" value="Sporulation-specific cell division protein SsgB"/>
    <property type="match status" value="1"/>
</dbReference>
<keyword evidence="3" id="KW-0132">Cell division</keyword>
<gene>
    <name evidence="7" type="ORF">GCM10010421_33470</name>
</gene>
<evidence type="ECO:0000256" key="5">
    <source>
        <dbReference type="ARBA" id="ARBA00023210"/>
    </source>
</evidence>
<reference evidence="7 8" key="1">
    <citation type="journal article" date="2019" name="Int. J. Syst. Evol. Microbiol.">
        <title>The Global Catalogue of Microorganisms (GCM) 10K type strain sequencing project: providing services to taxonomists for standard genome sequencing and annotation.</title>
        <authorList>
            <consortium name="The Broad Institute Genomics Platform"/>
            <consortium name="The Broad Institute Genome Sequencing Center for Infectious Disease"/>
            <person name="Wu L."/>
            <person name="Ma J."/>
        </authorList>
    </citation>
    <scope>NUCLEOTIDE SEQUENCE [LARGE SCALE GENOMIC DNA]</scope>
    <source>
        <strain evidence="7 8">JCM 6922</strain>
    </source>
</reference>
<keyword evidence="8" id="KW-1185">Reference proteome</keyword>
<keyword evidence="5" id="KW-0717">Septation</keyword>
<comment type="subcellular location">
    <subcellularLocation>
        <location evidence="1">Cell septum</location>
    </subcellularLocation>
</comment>
<comment type="caution">
    <text evidence="7">The sequence shown here is derived from an EMBL/GenBank/DDBJ whole genome shotgun (WGS) entry which is preliminary data.</text>
</comment>
<evidence type="ECO:0000256" key="2">
    <source>
        <dbReference type="ARBA" id="ARBA00009323"/>
    </source>
</evidence>
<evidence type="ECO:0000313" key="7">
    <source>
        <dbReference type="EMBL" id="GAA2440364.1"/>
    </source>
</evidence>
<dbReference type="EMBL" id="BAAATK010000019">
    <property type="protein sequence ID" value="GAA2440364.1"/>
    <property type="molecule type" value="Genomic_DNA"/>
</dbReference>
<proteinExistence type="inferred from homology"/>
<keyword evidence="6" id="KW-0131">Cell cycle</keyword>
<sequence length="155" mass="17155">MNDRSTPTGHEALAGRCPPVLLTTVRRLFAPAGPGRLRCRLRYTVDDPYAVALDFVVDAGTGLCVTWVVARDLLDEGTRGPSGEGDFRVRPSPRRHDEAGRVRFSLRRPDGQVTFEAELAGVRRWLDATYALVPAGSEHRMLDWDALEADLLGRD</sequence>
<protein>
    <submittedName>
        <fullName evidence="7">SsgA family sporulation/cell division regulator</fullName>
    </submittedName>
</protein>
<keyword evidence="4" id="KW-0749">Sporulation</keyword>
<dbReference type="Pfam" id="PF04686">
    <property type="entry name" value="SsgA"/>
    <property type="match status" value="1"/>
</dbReference>
<dbReference type="InterPro" id="IPR038658">
    <property type="entry name" value="SsgB_sf"/>
</dbReference>
<evidence type="ECO:0000256" key="1">
    <source>
        <dbReference type="ARBA" id="ARBA00004431"/>
    </source>
</evidence>
<evidence type="ECO:0000256" key="6">
    <source>
        <dbReference type="ARBA" id="ARBA00023306"/>
    </source>
</evidence>
<comment type="similarity">
    <text evidence="2">Belongs to the SsgA family.</text>
</comment>
<dbReference type="InterPro" id="IPR006776">
    <property type="entry name" value="SsgB"/>
</dbReference>
<organism evidence="7 8">
    <name type="scientific">Streptomyces glaucus</name>
    <dbReference type="NCBI Taxonomy" id="284029"/>
    <lineage>
        <taxon>Bacteria</taxon>
        <taxon>Bacillati</taxon>
        <taxon>Actinomycetota</taxon>
        <taxon>Actinomycetes</taxon>
        <taxon>Kitasatosporales</taxon>
        <taxon>Streptomycetaceae</taxon>
        <taxon>Streptomyces</taxon>
    </lineage>
</organism>
<dbReference type="RefSeq" id="WP_344604095.1">
    <property type="nucleotide sequence ID" value="NZ_BAAATK010000019.1"/>
</dbReference>
<evidence type="ECO:0000256" key="3">
    <source>
        <dbReference type="ARBA" id="ARBA00022618"/>
    </source>
</evidence>
<evidence type="ECO:0000256" key="4">
    <source>
        <dbReference type="ARBA" id="ARBA00022969"/>
    </source>
</evidence>
<accession>A0ABN3JWV7</accession>
<name>A0ABN3JWV7_9ACTN</name>
<evidence type="ECO:0000313" key="8">
    <source>
        <dbReference type="Proteomes" id="UP001500460"/>
    </source>
</evidence>